<keyword evidence="4" id="KW-1185">Reference proteome</keyword>
<dbReference type="FunFam" id="1.25.40.10:FF:000470">
    <property type="entry name" value="Pentatricopeptide repeat-containing protein At5g66520"/>
    <property type="match status" value="1"/>
</dbReference>
<dbReference type="InterPro" id="IPR011990">
    <property type="entry name" value="TPR-like_helical_dom_sf"/>
</dbReference>
<dbReference type="InterPro" id="IPR002885">
    <property type="entry name" value="PPR_rpt"/>
</dbReference>
<dbReference type="PANTHER" id="PTHR47926:SF345">
    <property type="entry name" value="(WILD MALAYSIAN BANANA) HYPOTHETICAL PROTEIN"/>
    <property type="match status" value="1"/>
</dbReference>
<dbReference type="InterPro" id="IPR046848">
    <property type="entry name" value="E_motif"/>
</dbReference>
<dbReference type="AlphaFoldDB" id="A0AAN8WEN0"/>
<feature type="repeat" description="PPR" evidence="2">
    <location>
        <begin position="197"/>
        <end position="233"/>
    </location>
</feature>
<evidence type="ECO:0000313" key="4">
    <source>
        <dbReference type="Proteomes" id="UP001370490"/>
    </source>
</evidence>
<evidence type="ECO:0000256" key="2">
    <source>
        <dbReference type="PROSITE-ProRule" id="PRU00708"/>
    </source>
</evidence>
<dbReference type="FunFam" id="1.25.40.10:FF:000989">
    <property type="entry name" value="Pentatricopeptide repeat-containing protein At1g31430"/>
    <property type="match status" value="1"/>
</dbReference>
<dbReference type="EMBL" id="JBAMMX010000003">
    <property type="protein sequence ID" value="KAK6945208.1"/>
    <property type="molecule type" value="Genomic_DNA"/>
</dbReference>
<dbReference type="PROSITE" id="PS51375">
    <property type="entry name" value="PPR"/>
    <property type="match status" value="5"/>
</dbReference>
<dbReference type="Pfam" id="PF13041">
    <property type="entry name" value="PPR_2"/>
    <property type="match status" value="3"/>
</dbReference>
<dbReference type="PANTHER" id="PTHR47926">
    <property type="entry name" value="PENTATRICOPEPTIDE REPEAT-CONTAINING PROTEIN"/>
    <property type="match status" value="1"/>
</dbReference>
<protein>
    <submittedName>
        <fullName evidence="3">E motif</fullName>
    </submittedName>
</protein>
<dbReference type="Pfam" id="PF20431">
    <property type="entry name" value="E_motif"/>
    <property type="match status" value="1"/>
</dbReference>
<feature type="repeat" description="PPR" evidence="2">
    <location>
        <begin position="94"/>
        <end position="128"/>
    </location>
</feature>
<gene>
    <name evidence="3" type="ORF">RJ641_026310</name>
</gene>
<name>A0AAN8WEN0_9MAGN</name>
<dbReference type="Proteomes" id="UP001370490">
    <property type="component" value="Unassembled WGS sequence"/>
</dbReference>
<dbReference type="InterPro" id="IPR046960">
    <property type="entry name" value="PPR_At4g14850-like_plant"/>
</dbReference>
<reference evidence="3 4" key="1">
    <citation type="submission" date="2023-12" db="EMBL/GenBank/DDBJ databases">
        <title>A high-quality genome assembly for Dillenia turbinata (Dilleniales).</title>
        <authorList>
            <person name="Chanderbali A."/>
        </authorList>
    </citation>
    <scope>NUCLEOTIDE SEQUENCE [LARGE SCALE GENOMIC DNA]</scope>
    <source>
        <strain evidence="3">LSX21</strain>
        <tissue evidence="3">Leaf</tissue>
    </source>
</reference>
<organism evidence="3 4">
    <name type="scientific">Dillenia turbinata</name>
    <dbReference type="NCBI Taxonomy" id="194707"/>
    <lineage>
        <taxon>Eukaryota</taxon>
        <taxon>Viridiplantae</taxon>
        <taxon>Streptophyta</taxon>
        <taxon>Embryophyta</taxon>
        <taxon>Tracheophyta</taxon>
        <taxon>Spermatophyta</taxon>
        <taxon>Magnoliopsida</taxon>
        <taxon>eudicotyledons</taxon>
        <taxon>Gunneridae</taxon>
        <taxon>Pentapetalae</taxon>
        <taxon>Dilleniales</taxon>
        <taxon>Dilleniaceae</taxon>
        <taxon>Dillenia</taxon>
    </lineage>
</organism>
<dbReference type="Gene3D" id="1.25.40.10">
    <property type="entry name" value="Tetratricopeptide repeat domain"/>
    <property type="match status" value="4"/>
</dbReference>
<proteinExistence type="predicted"/>
<feature type="repeat" description="PPR" evidence="2">
    <location>
        <begin position="300"/>
        <end position="334"/>
    </location>
</feature>
<dbReference type="NCBIfam" id="TIGR00756">
    <property type="entry name" value="PPR"/>
    <property type="match status" value="2"/>
</dbReference>
<dbReference type="GO" id="GO:0009451">
    <property type="term" value="P:RNA modification"/>
    <property type="evidence" value="ECO:0007669"/>
    <property type="project" value="InterPro"/>
</dbReference>
<dbReference type="FunFam" id="1.25.40.10:FF:000344">
    <property type="entry name" value="Pentatricopeptide repeat-containing protein"/>
    <property type="match status" value="1"/>
</dbReference>
<keyword evidence="1" id="KW-0677">Repeat</keyword>
<dbReference type="Pfam" id="PF01535">
    <property type="entry name" value="PPR"/>
    <property type="match status" value="2"/>
</dbReference>
<feature type="repeat" description="PPR" evidence="2">
    <location>
        <begin position="370"/>
        <end position="400"/>
    </location>
</feature>
<comment type="caution">
    <text evidence="3">The sequence shown here is derived from an EMBL/GenBank/DDBJ whole genome shotgun (WGS) entry which is preliminary data.</text>
</comment>
<dbReference type="GO" id="GO:0003723">
    <property type="term" value="F:RNA binding"/>
    <property type="evidence" value="ECO:0007669"/>
    <property type="project" value="InterPro"/>
</dbReference>
<feature type="repeat" description="PPR" evidence="2">
    <location>
        <begin position="401"/>
        <end position="435"/>
    </location>
</feature>
<evidence type="ECO:0000313" key="3">
    <source>
        <dbReference type="EMBL" id="KAK6945208.1"/>
    </source>
</evidence>
<evidence type="ECO:0000256" key="1">
    <source>
        <dbReference type="ARBA" id="ARBA00022737"/>
    </source>
</evidence>
<sequence>MRFFTSILRTPLFSFVKSISFLRPYHNYSPALLDKCKHLKQLNQILSQTIVTGLFHSDPFVSSKLLLNSLSNCFHQDDPLGFSHTLFLQIPKPNIFAWNFMFRAYSNSSCPTECLMLYNLMRHTQILPDNYTFPFILKACARLSLLEKGREIHAVSLNLGLEVDVFVQNALISMYSLCGMVETAHTVFNALPVLVRDVVSWNSIISGCMQTHAHYGKALKLFGGLLGDNNVRPNEVSIASALSACAKLSSLDLGKKIHAFMITGGFKLDVFISSSLVDMYAKCGQTDDAQNVFDRIPDKNVVCWTAMIACYVQSDLYKEAIELFREMQLARVTADSATVACVISACGHLGALDQGRWIHGYCERKGIEMNLSVWNALIDMYSKCGDLNKAFENFHFLTQKDVFTWTVMITGLAMNGESDQALQLFSQMEVSNSVRPNDVTFLGVLSACSHGGLVEKGSHYFEVMSQKYNLTPRIEHYGCMVDLLGRANLLVEAQKFISAMPIEPDVVIWRSLLFASWCHRNIDLAEFAANQIEELEPRRCGARVLLANAYAATSRWNDVKRVRKAMDEQSIEKQPGCSFVEVNGVIREFLVDDFSHGRRDEILDIVTRINNILQHVQVDPDI</sequence>
<accession>A0AAN8WEN0</accession>